<reference evidence="2 3" key="1">
    <citation type="submission" date="2021-06" db="EMBL/GenBank/DDBJ databases">
        <title>Caerostris darwini draft genome.</title>
        <authorList>
            <person name="Kono N."/>
            <person name="Arakawa K."/>
        </authorList>
    </citation>
    <scope>NUCLEOTIDE SEQUENCE [LARGE SCALE GENOMIC DNA]</scope>
</reference>
<dbReference type="Proteomes" id="UP001054837">
    <property type="component" value="Unassembled WGS sequence"/>
</dbReference>
<feature type="region of interest" description="Disordered" evidence="1">
    <location>
        <begin position="1"/>
        <end position="79"/>
    </location>
</feature>
<proteinExistence type="predicted"/>
<feature type="compositionally biased region" description="Basic and acidic residues" evidence="1">
    <location>
        <begin position="66"/>
        <end position="79"/>
    </location>
</feature>
<evidence type="ECO:0000313" key="2">
    <source>
        <dbReference type="EMBL" id="GIX97098.1"/>
    </source>
</evidence>
<feature type="compositionally biased region" description="Basic and acidic residues" evidence="1">
    <location>
        <begin position="13"/>
        <end position="22"/>
    </location>
</feature>
<dbReference type="AlphaFoldDB" id="A0AAV4PLP3"/>
<sequence length="79" mass="8723">MSSPTKRGNMPECRGEGRRNEASESTTSGQRLSWKSMSARSIEPNRAAFTKSFGATANGSILTPETRMRTHAHESGHWQ</sequence>
<evidence type="ECO:0000256" key="1">
    <source>
        <dbReference type="SAM" id="MobiDB-lite"/>
    </source>
</evidence>
<protein>
    <submittedName>
        <fullName evidence="2">Uncharacterized protein</fullName>
    </submittedName>
</protein>
<gene>
    <name evidence="2" type="ORF">CDAR_95441</name>
</gene>
<evidence type="ECO:0000313" key="3">
    <source>
        <dbReference type="Proteomes" id="UP001054837"/>
    </source>
</evidence>
<accession>A0AAV4PLP3</accession>
<name>A0AAV4PLP3_9ARAC</name>
<comment type="caution">
    <text evidence="2">The sequence shown here is derived from an EMBL/GenBank/DDBJ whole genome shotgun (WGS) entry which is preliminary data.</text>
</comment>
<organism evidence="2 3">
    <name type="scientific">Caerostris darwini</name>
    <dbReference type="NCBI Taxonomy" id="1538125"/>
    <lineage>
        <taxon>Eukaryota</taxon>
        <taxon>Metazoa</taxon>
        <taxon>Ecdysozoa</taxon>
        <taxon>Arthropoda</taxon>
        <taxon>Chelicerata</taxon>
        <taxon>Arachnida</taxon>
        <taxon>Araneae</taxon>
        <taxon>Araneomorphae</taxon>
        <taxon>Entelegynae</taxon>
        <taxon>Araneoidea</taxon>
        <taxon>Araneidae</taxon>
        <taxon>Caerostris</taxon>
    </lineage>
</organism>
<feature type="compositionally biased region" description="Polar residues" evidence="1">
    <location>
        <begin position="23"/>
        <end position="39"/>
    </location>
</feature>
<feature type="compositionally biased region" description="Polar residues" evidence="1">
    <location>
        <begin position="53"/>
        <end position="63"/>
    </location>
</feature>
<dbReference type="EMBL" id="BPLQ01003002">
    <property type="protein sequence ID" value="GIX97098.1"/>
    <property type="molecule type" value="Genomic_DNA"/>
</dbReference>
<keyword evidence="3" id="KW-1185">Reference proteome</keyword>